<evidence type="ECO:0000256" key="1">
    <source>
        <dbReference type="ARBA" id="ARBA00007169"/>
    </source>
</evidence>
<feature type="domain" description="Thioesterase TesA-like" evidence="3">
    <location>
        <begin position="23"/>
        <end position="209"/>
    </location>
</feature>
<dbReference type="PANTHER" id="PTHR11487">
    <property type="entry name" value="THIOESTERASE"/>
    <property type="match status" value="1"/>
</dbReference>
<dbReference type="Pfam" id="PF00975">
    <property type="entry name" value="Thioesterase"/>
    <property type="match status" value="1"/>
</dbReference>
<dbReference type="InterPro" id="IPR020802">
    <property type="entry name" value="TesA-like"/>
</dbReference>
<dbReference type="InterPro" id="IPR012223">
    <property type="entry name" value="TEII"/>
</dbReference>
<dbReference type="SMART" id="SM00824">
    <property type="entry name" value="PKS_TE"/>
    <property type="match status" value="1"/>
</dbReference>
<accession>A0ABT1J429</accession>
<dbReference type="PANTHER" id="PTHR11487:SF0">
    <property type="entry name" value="S-ACYL FATTY ACID SYNTHASE THIOESTERASE, MEDIUM CHAIN"/>
    <property type="match status" value="1"/>
</dbReference>
<organism evidence="4 5">
    <name type="scientific">Kitasatospora paracochleata</name>
    <dbReference type="NCBI Taxonomy" id="58354"/>
    <lineage>
        <taxon>Bacteria</taxon>
        <taxon>Bacillati</taxon>
        <taxon>Actinomycetota</taxon>
        <taxon>Actinomycetes</taxon>
        <taxon>Kitasatosporales</taxon>
        <taxon>Streptomycetaceae</taxon>
        <taxon>Kitasatospora</taxon>
    </lineage>
</organism>
<protein>
    <submittedName>
        <fullName evidence="4">Surfactin synthase thioesterase subunit</fullName>
    </submittedName>
</protein>
<dbReference type="Proteomes" id="UP001206483">
    <property type="component" value="Unassembled WGS sequence"/>
</dbReference>
<evidence type="ECO:0000256" key="2">
    <source>
        <dbReference type="ARBA" id="ARBA00022801"/>
    </source>
</evidence>
<keyword evidence="5" id="KW-1185">Reference proteome</keyword>
<dbReference type="RefSeq" id="WP_253801084.1">
    <property type="nucleotide sequence ID" value="NZ_BAAAUB010000075.1"/>
</dbReference>
<name>A0ABT1J429_9ACTN</name>
<dbReference type="InterPro" id="IPR029058">
    <property type="entry name" value="AB_hydrolase_fold"/>
</dbReference>
<proteinExistence type="inferred from homology"/>
<evidence type="ECO:0000259" key="3">
    <source>
        <dbReference type="SMART" id="SM00824"/>
    </source>
</evidence>
<evidence type="ECO:0000313" key="4">
    <source>
        <dbReference type="EMBL" id="MCP2312189.1"/>
    </source>
</evidence>
<dbReference type="Gene3D" id="3.40.50.1820">
    <property type="entry name" value="alpha/beta hydrolase"/>
    <property type="match status" value="1"/>
</dbReference>
<comment type="similarity">
    <text evidence="1">Belongs to the thioesterase family.</text>
</comment>
<dbReference type="SUPFAM" id="SSF53474">
    <property type="entry name" value="alpha/beta-Hydrolases"/>
    <property type="match status" value="1"/>
</dbReference>
<keyword evidence="2" id="KW-0378">Hydrolase</keyword>
<reference evidence="4 5" key="1">
    <citation type="submission" date="2022-06" db="EMBL/GenBank/DDBJ databases">
        <title>Sequencing the genomes of 1000 actinobacteria strains.</title>
        <authorList>
            <person name="Klenk H.-P."/>
        </authorList>
    </citation>
    <scope>NUCLEOTIDE SEQUENCE [LARGE SCALE GENOMIC DNA]</scope>
    <source>
        <strain evidence="4 5">DSM 41656</strain>
    </source>
</reference>
<dbReference type="EMBL" id="JAMZDX010000005">
    <property type="protein sequence ID" value="MCP2312189.1"/>
    <property type="molecule type" value="Genomic_DNA"/>
</dbReference>
<comment type="caution">
    <text evidence="4">The sequence shown here is derived from an EMBL/GenBank/DDBJ whole genome shotgun (WGS) entry which is preliminary data.</text>
</comment>
<dbReference type="InterPro" id="IPR001031">
    <property type="entry name" value="Thioesterase"/>
</dbReference>
<gene>
    <name evidence="4" type="ORF">FHR36_005355</name>
</gene>
<sequence length="246" mass="27064">MAEPLAARWTIRAPGSSGPRTLYCFPHGGGSAAEYVRWSRKMAGLNVCAIQLPGRGARLAEESAASLDDLVDQLAKELPLSPPYTFFGHSFGALLCFELTHRLIELGRPLPERLVLSAFPAPHLAEFRDGLHLLPDTELLAEVERRHGGIPAEVLADPELVRLTVGGLRADYRLVETHRPRPRPPLPVPFTVLGGDADLVTREQLAAWSAYTDQRPVTVRLFPGGHFYFRERQHAAVLRTVQAAAC</sequence>
<evidence type="ECO:0000313" key="5">
    <source>
        <dbReference type="Proteomes" id="UP001206483"/>
    </source>
</evidence>